<dbReference type="EMBL" id="PHQY01000586">
    <property type="protein sequence ID" value="PJO43902.1"/>
    <property type="molecule type" value="Genomic_DNA"/>
</dbReference>
<reference evidence="1 2" key="1">
    <citation type="submission" date="2017-11" db="EMBL/GenBank/DDBJ databases">
        <title>Bacterial isolate from king chilli rhizosphere.</title>
        <authorList>
            <person name="Takhelmayum P."/>
            <person name="Sarangthem I."/>
        </authorList>
    </citation>
    <scope>NUCLEOTIDE SEQUENCE [LARGE SCALE GENOMIC DNA]</scope>
    <source>
        <strain evidence="2">t26</strain>
    </source>
</reference>
<sequence>MSMLKDNDIREVLLKYLYTQHSDDKNTKIVNEMGLLHGQSRIDVATINGIFHGYEIKSESDNLNRLPSQIHDYNRVFDRMTIVIQRNYLEDVKTLIPKWWGIMLITKYKGQINIREIRKGKINPHIDPLALSHLLWREEALEILKERGLHKGYLSKPRKQIYQRLIENISSDELKRMVSEKLRTREDWLMSSI</sequence>
<dbReference type="Proteomes" id="UP000232101">
    <property type="component" value="Unassembled WGS sequence"/>
</dbReference>
<organism evidence="1 2">
    <name type="scientific">Lysinibacillus xylanilyticus</name>
    <dbReference type="NCBI Taxonomy" id="582475"/>
    <lineage>
        <taxon>Bacteria</taxon>
        <taxon>Bacillati</taxon>
        <taxon>Bacillota</taxon>
        <taxon>Bacilli</taxon>
        <taxon>Bacillales</taxon>
        <taxon>Bacillaceae</taxon>
        <taxon>Lysinibacillus</taxon>
    </lineage>
</organism>
<evidence type="ECO:0000313" key="1">
    <source>
        <dbReference type="EMBL" id="PJO43902.1"/>
    </source>
</evidence>
<evidence type="ECO:0000313" key="2">
    <source>
        <dbReference type="Proteomes" id="UP000232101"/>
    </source>
</evidence>
<name>A0A2M9Q7D1_9BACI</name>
<evidence type="ECO:0008006" key="3">
    <source>
        <dbReference type="Google" id="ProtNLM"/>
    </source>
</evidence>
<protein>
    <recommendedName>
        <fullName evidence="3">Sce7726 family protein</fullName>
    </recommendedName>
</protein>
<dbReference type="AlphaFoldDB" id="A0A2M9Q7D1"/>
<accession>A0A2M9Q7D1</accession>
<comment type="caution">
    <text evidence="1">The sequence shown here is derived from an EMBL/GenBank/DDBJ whole genome shotgun (WGS) entry which is preliminary data.</text>
</comment>
<gene>
    <name evidence="1" type="ORF">CWD94_09935</name>
</gene>
<proteinExistence type="predicted"/>
<dbReference type="NCBIfam" id="NF033832">
    <property type="entry name" value="sce7726_fam"/>
    <property type="match status" value="1"/>
</dbReference>
<dbReference type="InterPro" id="IPR047729">
    <property type="entry name" value="Sce7726-like"/>
</dbReference>